<keyword evidence="3" id="KW-1185">Reference proteome</keyword>
<dbReference type="OrthoDB" id="10325266at2759"/>
<dbReference type="EMBL" id="KK365133">
    <property type="protein sequence ID" value="KCZ82057.1"/>
    <property type="molecule type" value="Genomic_DNA"/>
</dbReference>
<gene>
    <name evidence="2" type="ORF">H312_00539</name>
</gene>
<dbReference type="AlphaFoldDB" id="A0A059F4R3"/>
<keyword evidence="1" id="KW-0732">Signal</keyword>
<dbReference type="HOGENOM" id="CLU_150125_0_0_1"/>
<evidence type="ECO:0000256" key="1">
    <source>
        <dbReference type="SAM" id="SignalP"/>
    </source>
</evidence>
<reference evidence="2 3" key="2">
    <citation type="submission" date="2014-03" db="EMBL/GenBank/DDBJ databases">
        <title>The Genome Sequence of Anncaliia algerae insect isolate PRA339.</title>
        <authorList>
            <consortium name="The Broad Institute Genome Sequencing Platform"/>
            <consortium name="The Broad Institute Genome Sequencing Center for Infectious Disease"/>
            <person name="Cuomo C."/>
            <person name="Becnel J."/>
            <person name="Sanscrainte N."/>
            <person name="Walker B."/>
            <person name="Young S.K."/>
            <person name="Zeng Q."/>
            <person name="Gargeya S."/>
            <person name="Fitzgerald M."/>
            <person name="Haas B."/>
            <person name="Abouelleil A."/>
            <person name="Alvarado L."/>
            <person name="Arachchi H.M."/>
            <person name="Berlin A.M."/>
            <person name="Chapman S.B."/>
            <person name="Dewar J."/>
            <person name="Goldberg J."/>
            <person name="Griggs A."/>
            <person name="Gujja S."/>
            <person name="Hansen M."/>
            <person name="Howarth C."/>
            <person name="Imamovic A."/>
            <person name="Larimer J."/>
            <person name="McCowan C."/>
            <person name="Murphy C."/>
            <person name="Neiman D."/>
            <person name="Pearson M."/>
            <person name="Priest M."/>
            <person name="Roberts A."/>
            <person name="Saif S."/>
            <person name="Shea T."/>
            <person name="Sisk P."/>
            <person name="Sykes S."/>
            <person name="Wortman J."/>
            <person name="Nusbaum C."/>
            <person name="Birren B."/>
        </authorList>
    </citation>
    <scope>NUCLEOTIDE SEQUENCE [LARGE SCALE GENOMIC DNA]</scope>
    <source>
        <strain evidence="2 3">PRA339</strain>
    </source>
</reference>
<dbReference type="Proteomes" id="UP000030655">
    <property type="component" value="Unassembled WGS sequence"/>
</dbReference>
<feature type="chain" id="PRO_5012859126" evidence="1">
    <location>
        <begin position="16"/>
        <end position="144"/>
    </location>
</feature>
<evidence type="ECO:0000313" key="3">
    <source>
        <dbReference type="Proteomes" id="UP000030655"/>
    </source>
</evidence>
<name>A0A059F4R3_9MICR</name>
<organism evidence="2 3">
    <name type="scientific">Anncaliia algerae PRA339</name>
    <dbReference type="NCBI Taxonomy" id="1288291"/>
    <lineage>
        <taxon>Eukaryota</taxon>
        <taxon>Fungi</taxon>
        <taxon>Fungi incertae sedis</taxon>
        <taxon>Microsporidia</taxon>
        <taxon>Tubulinosematoidea</taxon>
        <taxon>Tubulinosematidae</taxon>
        <taxon>Anncaliia</taxon>
    </lineage>
</organism>
<dbReference type="VEuPathDB" id="MicrosporidiaDB:H312_00539"/>
<sequence>MIIVFFVLIFQATTTKLTTFSNDSLGSVFNELNIEPYFAEVEEGKVILHCKIFLDKKKDSSISSLYDLIASSKNFNDVPLTRKRTTSPVEKPDPKDFFETTNQKRRITYIATKPYILFKNMVSKPVKMVCSLKKRIQSYFCDAN</sequence>
<feature type="signal peptide" evidence="1">
    <location>
        <begin position="1"/>
        <end position="15"/>
    </location>
</feature>
<evidence type="ECO:0000313" key="2">
    <source>
        <dbReference type="EMBL" id="KCZ82057.1"/>
    </source>
</evidence>
<reference evidence="3" key="1">
    <citation type="submission" date="2013-02" db="EMBL/GenBank/DDBJ databases">
        <authorList>
            <consortium name="The Broad Institute Genome Sequencing Platform"/>
            <person name="Cuomo C."/>
            <person name="Becnel J."/>
            <person name="Sanscrainte N."/>
            <person name="Walker B."/>
            <person name="Young S.K."/>
            <person name="Zeng Q."/>
            <person name="Gargeya S."/>
            <person name="Fitzgerald M."/>
            <person name="Haas B."/>
            <person name="Abouelleil A."/>
            <person name="Alvarado L."/>
            <person name="Arachchi H.M."/>
            <person name="Berlin A.M."/>
            <person name="Chapman S.B."/>
            <person name="Dewar J."/>
            <person name="Goldberg J."/>
            <person name="Griggs A."/>
            <person name="Gujja S."/>
            <person name="Hansen M."/>
            <person name="Howarth C."/>
            <person name="Imamovic A."/>
            <person name="Larimer J."/>
            <person name="McCowan C."/>
            <person name="Murphy C."/>
            <person name="Neiman D."/>
            <person name="Pearson M."/>
            <person name="Priest M."/>
            <person name="Roberts A."/>
            <person name="Saif S."/>
            <person name="Shea T."/>
            <person name="Sisk P."/>
            <person name="Sykes S."/>
            <person name="Wortman J."/>
            <person name="Nusbaum C."/>
            <person name="Birren B."/>
        </authorList>
    </citation>
    <scope>NUCLEOTIDE SEQUENCE [LARGE SCALE GENOMIC DNA]</scope>
    <source>
        <strain evidence="3">PRA339</strain>
    </source>
</reference>
<protein>
    <submittedName>
        <fullName evidence="2">Uncharacterized protein</fullName>
    </submittedName>
</protein>
<accession>A0A059F4R3</accession>
<proteinExistence type="predicted"/>